<dbReference type="eggNOG" id="COG3600">
    <property type="taxonomic scope" value="Bacteria"/>
</dbReference>
<organism evidence="2 3">
    <name type="scientific">Schleiferilactobacillus shenzhenensis LY-73</name>
    <dbReference type="NCBI Taxonomy" id="1231336"/>
    <lineage>
        <taxon>Bacteria</taxon>
        <taxon>Bacillati</taxon>
        <taxon>Bacillota</taxon>
        <taxon>Bacilli</taxon>
        <taxon>Lactobacillales</taxon>
        <taxon>Lactobacillaceae</taxon>
        <taxon>Schleiferilactobacillus</taxon>
    </lineage>
</organism>
<proteinExistence type="predicted"/>
<feature type="domain" description="Antitoxin SocA-like Panacea" evidence="1">
    <location>
        <begin position="63"/>
        <end position="161"/>
    </location>
</feature>
<evidence type="ECO:0000313" key="3">
    <source>
        <dbReference type="Proteomes" id="UP000030647"/>
    </source>
</evidence>
<dbReference type="EMBL" id="KI271594">
    <property type="protein sequence ID" value="ERL64636.1"/>
    <property type="molecule type" value="Genomic_DNA"/>
</dbReference>
<dbReference type="InterPro" id="IPR025272">
    <property type="entry name" value="SocA_Panacea"/>
</dbReference>
<dbReference type="Proteomes" id="UP000030647">
    <property type="component" value="Unassembled WGS sequence"/>
</dbReference>
<gene>
    <name evidence="2" type="ORF">L248_0693</name>
</gene>
<dbReference type="AlphaFoldDB" id="U4TIJ5"/>
<keyword evidence="3" id="KW-1185">Reference proteome</keyword>
<protein>
    <recommendedName>
        <fullName evidence="1">Antitoxin SocA-like Panacea domain-containing protein</fullName>
    </recommendedName>
</protein>
<evidence type="ECO:0000313" key="2">
    <source>
        <dbReference type="EMBL" id="ERL64636.1"/>
    </source>
</evidence>
<sequence length="187" mass="21908">MVPTEGALLADLQRYNPYFRQFTYSDTVADFVDTLTILQSLDAVDVAAYLHRTIKPRLTSFTLQKVLYFVYAEYLTKFGVPPFRANFVAFDNGPVEKDVYRLRKWQEHSLDDNYHFEEKVIGSPHEDLIPFITDVYAEYGEHFRDMNDEAQNLTHRPGTPWSEARQHGQNTPITETAIIERHRFEQI</sequence>
<evidence type="ECO:0000259" key="1">
    <source>
        <dbReference type="Pfam" id="PF13274"/>
    </source>
</evidence>
<accession>U4TIJ5</accession>
<dbReference type="Pfam" id="PF13274">
    <property type="entry name" value="SocA_Panacea"/>
    <property type="match status" value="1"/>
</dbReference>
<name>U4TIJ5_9LACO</name>
<dbReference type="HOGENOM" id="CLU_1445999_0_0_9"/>
<dbReference type="STRING" id="1231336.L248_0693"/>
<reference evidence="3" key="1">
    <citation type="journal article" date="2013" name="Genome Announc.">
        <title>Whole-Genome Sequencing of Lactobacillus shenzhenensis Strain LY-73T.</title>
        <authorList>
            <person name="Lin Z."/>
            <person name="Liu Z."/>
            <person name="Yang R."/>
            <person name="Zou Y."/>
            <person name="Wan D."/>
            <person name="Chen J."/>
            <person name="Guo M."/>
            <person name="Zhao J."/>
            <person name="Fang C."/>
            <person name="Yang R."/>
            <person name="Liu F."/>
        </authorList>
    </citation>
    <scope>NUCLEOTIDE SEQUENCE [LARGE SCALE GENOMIC DNA]</scope>
    <source>
        <strain evidence="3">LY-73</strain>
    </source>
</reference>